<sequence length="73" mass="8062">MNPESRYSIVIEWSDEDEAYVVTLPEFPGSHTHGATYGEALANGQAVLVLLVEAMQREGHPLPRPARYQPAPT</sequence>
<keyword evidence="3" id="KW-1185">Reference proteome</keyword>
<dbReference type="InterPro" id="IPR035069">
    <property type="entry name" value="TTHA1013/TTHA0281-like"/>
</dbReference>
<dbReference type="Gene3D" id="3.30.160.250">
    <property type="match status" value="1"/>
</dbReference>
<dbReference type="InterPro" id="IPR051404">
    <property type="entry name" value="TA_system_antitoxin"/>
</dbReference>
<dbReference type="EMBL" id="SIJK02000011">
    <property type="protein sequence ID" value="MBP1465720.1"/>
    <property type="molecule type" value="Genomic_DNA"/>
</dbReference>
<feature type="domain" description="HicB-like antitoxin of toxin-antitoxin system" evidence="1">
    <location>
        <begin position="7"/>
        <end position="66"/>
    </location>
</feature>
<reference evidence="2 3" key="1">
    <citation type="submission" date="2021-03" db="EMBL/GenBank/DDBJ databases">
        <authorList>
            <person name="Grouzdev D.S."/>
        </authorList>
    </citation>
    <scope>NUCLEOTIDE SEQUENCE [LARGE SCALE GENOMIC DNA]</scope>
    <source>
        <strain evidence="2 3">M50-1</strain>
    </source>
</reference>
<dbReference type="RefSeq" id="WP_135477748.1">
    <property type="nucleotide sequence ID" value="NZ_SIJK02000011.1"/>
</dbReference>
<dbReference type="Pfam" id="PF15919">
    <property type="entry name" value="HicB_lk_antitox"/>
    <property type="match status" value="1"/>
</dbReference>
<evidence type="ECO:0000313" key="2">
    <source>
        <dbReference type="EMBL" id="MBP1465720.1"/>
    </source>
</evidence>
<protein>
    <submittedName>
        <fullName evidence="2">Type II toxin-antitoxin system HicB family antitoxin</fullName>
    </submittedName>
</protein>
<dbReference type="PANTHER" id="PTHR34504:SF2">
    <property type="entry name" value="UPF0150 PROTEIN SSL0259"/>
    <property type="match status" value="1"/>
</dbReference>
<dbReference type="InterPro" id="IPR031807">
    <property type="entry name" value="HicB-like"/>
</dbReference>
<comment type="caution">
    <text evidence="2">The sequence shown here is derived from an EMBL/GenBank/DDBJ whole genome shotgun (WGS) entry which is preliminary data.</text>
</comment>
<evidence type="ECO:0000313" key="3">
    <source>
        <dbReference type="Proteomes" id="UP001193081"/>
    </source>
</evidence>
<accession>A0ABS4D8G9</accession>
<organism evidence="2 3">
    <name type="scientific">Candidatus Chloroploca mongolica</name>
    <dbReference type="NCBI Taxonomy" id="2528176"/>
    <lineage>
        <taxon>Bacteria</taxon>
        <taxon>Bacillati</taxon>
        <taxon>Chloroflexota</taxon>
        <taxon>Chloroflexia</taxon>
        <taxon>Chloroflexales</taxon>
        <taxon>Chloroflexineae</taxon>
        <taxon>Oscillochloridaceae</taxon>
        <taxon>Candidatus Chloroploca</taxon>
    </lineage>
</organism>
<name>A0ABS4D8G9_9CHLR</name>
<dbReference type="Proteomes" id="UP001193081">
    <property type="component" value="Unassembled WGS sequence"/>
</dbReference>
<dbReference type="SUPFAM" id="SSF143100">
    <property type="entry name" value="TTHA1013/TTHA0281-like"/>
    <property type="match status" value="1"/>
</dbReference>
<gene>
    <name evidence="2" type="ORF">EYB53_008385</name>
</gene>
<evidence type="ECO:0000259" key="1">
    <source>
        <dbReference type="Pfam" id="PF15919"/>
    </source>
</evidence>
<dbReference type="PANTHER" id="PTHR34504">
    <property type="entry name" value="ANTITOXIN HICB"/>
    <property type="match status" value="1"/>
</dbReference>
<proteinExistence type="predicted"/>